<evidence type="ECO:0000256" key="3">
    <source>
        <dbReference type="ARBA" id="ARBA00023157"/>
    </source>
</evidence>
<evidence type="ECO:0000256" key="5">
    <source>
        <dbReference type="ARBA" id="ARBA00047928"/>
    </source>
</evidence>
<evidence type="ECO:0000313" key="9">
    <source>
        <dbReference type="EMBL" id="KAK9062297.1"/>
    </source>
</evidence>
<keyword evidence="3" id="KW-1015">Disulfide bond</keyword>
<accession>A0AAP0CY23</accession>
<dbReference type="SUPFAM" id="SSF101148">
    <property type="entry name" value="Plant invertase/pectin methylesterase inhibitor"/>
    <property type="match status" value="1"/>
</dbReference>
<gene>
    <name evidence="9" type="ORF">SSX86_019483</name>
</gene>
<evidence type="ECO:0000256" key="2">
    <source>
        <dbReference type="ARBA" id="ARBA00022729"/>
    </source>
</evidence>
<evidence type="ECO:0000256" key="4">
    <source>
        <dbReference type="ARBA" id="ARBA00023180"/>
    </source>
</evidence>
<feature type="domain" description="Pectinesterase inhibitor" evidence="8">
    <location>
        <begin position="26"/>
        <end position="171"/>
    </location>
</feature>
<keyword evidence="4" id="KW-0325">Glycoprotein</keyword>
<dbReference type="PANTHER" id="PTHR31080:SF296">
    <property type="entry name" value="OS05G0360900 PROTEIN"/>
    <property type="match status" value="1"/>
</dbReference>
<dbReference type="NCBIfam" id="TIGR01614">
    <property type="entry name" value="PME_inhib"/>
    <property type="match status" value="1"/>
</dbReference>
<evidence type="ECO:0000256" key="1">
    <source>
        <dbReference type="ARBA" id="ARBA00013229"/>
    </source>
</evidence>
<dbReference type="CDD" id="cd15798">
    <property type="entry name" value="PMEI-like_3"/>
    <property type="match status" value="1"/>
</dbReference>
<name>A0AAP0CY23_9ASTR</name>
<dbReference type="FunFam" id="1.20.140.40:FF:000021">
    <property type="entry name" value="Probable pectinesterase/pectinesterase inhibitor 51"/>
    <property type="match status" value="1"/>
</dbReference>
<evidence type="ECO:0000256" key="6">
    <source>
        <dbReference type="ARBA" id="ARBA00057335"/>
    </source>
</evidence>
<reference evidence="9 10" key="1">
    <citation type="submission" date="2024-04" db="EMBL/GenBank/DDBJ databases">
        <title>The reference genome of an endangered Asteraceae, Deinandra increscens subsp. villosa, native to the Central Coast of California.</title>
        <authorList>
            <person name="Guilliams M."/>
            <person name="Hasenstab-Lehman K."/>
            <person name="Meyer R."/>
            <person name="Mcevoy S."/>
        </authorList>
    </citation>
    <scope>NUCLEOTIDE SEQUENCE [LARGE SCALE GENOMIC DNA]</scope>
    <source>
        <tissue evidence="9">Leaf</tissue>
    </source>
</reference>
<dbReference type="Pfam" id="PF04043">
    <property type="entry name" value="PMEI"/>
    <property type="match status" value="1"/>
</dbReference>
<dbReference type="SMART" id="SM00856">
    <property type="entry name" value="PMEI"/>
    <property type="match status" value="1"/>
</dbReference>
<dbReference type="PANTHER" id="PTHR31080">
    <property type="entry name" value="PECTINESTERASE INHIBITOR-LIKE"/>
    <property type="match status" value="1"/>
</dbReference>
<comment type="catalytic activity">
    <reaction evidence="5">
        <text>[(1-&gt;4)-alpha-D-galacturonosyl methyl ester](n) + n H2O = [(1-&gt;4)-alpha-D-galacturonosyl](n) + n methanol + n H(+)</text>
        <dbReference type="Rhea" id="RHEA:22380"/>
        <dbReference type="Rhea" id="RHEA-COMP:14570"/>
        <dbReference type="Rhea" id="RHEA-COMP:14573"/>
        <dbReference type="ChEBI" id="CHEBI:15377"/>
        <dbReference type="ChEBI" id="CHEBI:15378"/>
        <dbReference type="ChEBI" id="CHEBI:17790"/>
        <dbReference type="ChEBI" id="CHEBI:140522"/>
        <dbReference type="ChEBI" id="CHEBI:140523"/>
        <dbReference type="EC" id="3.1.1.11"/>
    </reaction>
</comment>
<dbReference type="Gene3D" id="1.20.140.40">
    <property type="entry name" value="Invertase/pectin methylesterase inhibitor family protein"/>
    <property type="match status" value="1"/>
</dbReference>
<comment type="function">
    <text evidence="6">Acts in the modification of cell walls via demethylesterification of cell wall pectin.</text>
</comment>
<evidence type="ECO:0000256" key="7">
    <source>
        <dbReference type="SAM" id="SignalP"/>
    </source>
</evidence>
<dbReference type="EMBL" id="JBCNJP010000019">
    <property type="protein sequence ID" value="KAK9062297.1"/>
    <property type="molecule type" value="Genomic_DNA"/>
</dbReference>
<protein>
    <recommendedName>
        <fullName evidence="1">pectinesterase</fullName>
        <ecNumber evidence="1">3.1.1.11</ecNumber>
    </recommendedName>
</protein>
<feature type="signal peptide" evidence="7">
    <location>
        <begin position="1"/>
        <end position="20"/>
    </location>
</feature>
<dbReference type="EC" id="3.1.1.11" evidence="1"/>
<evidence type="ECO:0000313" key="10">
    <source>
        <dbReference type="Proteomes" id="UP001408789"/>
    </source>
</evidence>
<proteinExistence type="predicted"/>
<dbReference type="InterPro" id="IPR051955">
    <property type="entry name" value="PME_Inhibitor"/>
</dbReference>
<organism evidence="9 10">
    <name type="scientific">Deinandra increscens subsp. villosa</name>
    <dbReference type="NCBI Taxonomy" id="3103831"/>
    <lineage>
        <taxon>Eukaryota</taxon>
        <taxon>Viridiplantae</taxon>
        <taxon>Streptophyta</taxon>
        <taxon>Embryophyta</taxon>
        <taxon>Tracheophyta</taxon>
        <taxon>Spermatophyta</taxon>
        <taxon>Magnoliopsida</taxon>
        <taxon>eudicotyledons</taxon>
        <taxon>Gunneridae</taxon>
        <taxon>Pentapetalae</taxon>
        <taxon>asterids</taxon>
        <taxon>campanulids</taxon>
        <taxon>Asterales</taxon>
        <taxon>Asteraceae</taxon>
        <taxon>Asteroideae</taxon>
        <taxon>Heliantheae alliance</taxon>
        <taxon>Madieae</taxon>
        <taxon>Madiinae</taxon>
        <taxon>Deinandra</taxon>
    </lineage>
</organism>
<keyword evidence="2 7" id="KW-0732">Signal</keyword>
<dbReference type="InterPro" id="IPR035513">
    <property type="entry name" value="Invertase/methylesterase_inhib"/>
</dbReference>
<sequence length="242" mass="25995">MASITIFFISLIVLLPPNSAIHPPSSNSNLIQQACKATRYQQLCESSLTRYPNANANQIIQSALNISYASLRLAQSMAQSILKASAGNPSRTTAANSCIQHLANSEQRLKSTVEALPRGEMKNGRAWTSAGLAYQYDCWSALKYVNDTEMVTETMLFLDRLIGKTSNALSLMMAYDVFGEKMASWGPPKTERDGFWERGGSWGDGKRLGVPAGLKADMTVCKGGGCIIRDSAGGGERGAGSG</sequence>
<evidence type="ECO:0000259" key="8">
    <source>
        <dbReference type="SMART" id="SM00856"/>
    </source>
</evidence>
<dbReference type="Proteomes" id="UP001408789">
    <property type="component" value="Unassembled WGS sequence"/>
</dbReference>
<dbReference type="GO" id="GO:0030599">
    <property type="term" value="F:pectinesterase activity"/>
    <property type="evidence" value="ECO:0007669"/>
    <property type="project" value="UniProtKB-EC"/>
</dbReference>
<comment type="caution">
    <text evidence="9">The sequence shown here is derived from an EMBL/GenBank/DDBJ whole genome shotgun (WGS) entry which is preliminary data.</text>
</comment>
<dbReference type="InterPro" id="IPR006501">
    <property type="entry name" value="Pectinesterase_inhib_dom"/>
</dbReference>
<dbReference type="GO" id="GO:0004857">
    <property type="term" value="F:enzyme inhibitor activity"/>
    <property type="evidence" value="ECO:0007669"/>
    <property type="project" value="InterPro"/>
</dbReference>
<feature type="chain" id="PRO_5042900349" description="pectinesterase" evidence="7">
    <location>
        <begin position="21"/>
        <end position="242"/>
    </location>
</feature>
<dbReference type="AlphaFoldDB" id="A0AAP0CY23"/>
<keyword evidence="10" id="KW-1185">Reference proteome</keyword>